<evidence type="ECO:0000313" key="8">
    <source>
        <dbReference type="Proteomes" id="UP000722165"/>
    </source>
</evidence>
<comment type="caution">
    <text evidence="7">The sequence shown here is derived from an EMBL/GenBank/DDBJ whole genome shotgun (WGS) entry which is preliminary data.</text>
</comment>
<reference evidence="7 8" key="1">
    <citation type="submission" date="2021-06" db="EMBL/GenBank/DDBJ databases">
        <authorList>
            <person name="Lu T."/>
            <person name="Wang Q."/>
            <person name="Han X."/>
        </authorList>
    </citation>
    <scope>NUCLEOTIDE SEQUENCE [LARGE SCALE GENOMIC DNA]</scope>
    <source>
        <strain evidence="7 8">LAM0050</strain>
    </source>
</reference>
<evidence type="ECO:0000259" key="6">
    <source>
        <dbReference type="PROSITE" id="PS50977"/>
    </source>
</evidence>
<dbReference type="Proteomes" id="UP000722165">
    <property type="component" value="Unassembled WGS sequence"/>
</dbReference>
<evidence type="ECO:0000256" key="1">
    <source>
        <dbReference type="ARBA" id="ARBA00022491"/>
    </source>
</evidence>
<protein>
    <submittedName>
        <fullName evidence="7">TetR family transcriptional regulator</fullName>
    </submittedName>
</protein>
<evidence type="ECO:0000256" key="3">
    <source>
        <dbReference type="ARBA" id="ARBA00023125"/>
    </source>
</evidence>
<sequence length="235" mass="26365">MKLELKTHNTGGNQNAKERILESAKILLASKGPETVTVRDIAESSNVNVASINYYFGSKEGLVCEALLAILEPTNISRKEMILQAKERFQTTPIPLPVILDAIIRPLVESEKGMDKSRLFIRVEQYLQTNPLSPYAKFVYEHFHQYAKLIINELHRTLPHLSASEVVWRYEFARGALIHLLANIEPGLTRLKMLSPETSWIDFENEEAIIQTITANILGGIAAPTTGNHPASQHN</sequence>
<proteinExistence type="predicted"/>
<feature type="DNA-binding region" description="H-T-H motif" evidence="5">
    <location>
        <begin position="37"/>
        <end position="56"/>
    </location>
</feature>
<organism evidence="7 8">
    <name type="scientific">Advenella alkanexedens</name>
    <dbReference type="NCBI Taxonomy" id="1481665"/>
    <lineage>
        <taxon>Bacteria</taxon>
        <taxon>Pseudomonadati</taxon>
        <taxon>Pseudomonadota</taxon>
        <taxon>Betaproteobacteria</taxon>
        <taxon>Burkholderiales</taxon>
        <taxon>Alcaligenaceae</taxon>
    </lineage>
</organism>
<dbReference type="InterPro" id="IPR001647">
    <property type="entry name" value="HTH_TetR"/>
</dbReference>
<keyword evidence="2" id="KW-0805">Transcription regulation</keyword>
<keyword evidence="3 5" id="KW-0238">DNA-binding</keyword>
<dbReference type="Pfam" id="PF00440">
    <property type="entry name" value="TetR_N"/>
    <property type="match status" value="1"/>
</dbReference>
<keyword evidence="4" id="KW-0804">Transcription</keyword>
<keyword evidence="1" id="KW-0678">Repressor</keyword>
<dbReference type="PROSITE" id="PS01081">
    <property type="entry name" value="HTH_TETR_1"/>
    <property type="match status" value="1"/>
</dbReference>
<accession>A0ABS6NQF8</accession>
<dbReference type="InterPro" id="IPR023772">
    <property type="entry name" value="DNA-bd_HTH_TetR-type_CS"/>
</dbReference>
<gene>
    <name evidence="7" type="ORF">KU392_11455</name>
</gene>
<dbReference type="EMBL" id="JAHSPR010000009">
    <property type="protein sequence ID" value="MBV4397861.1"/>
    <property type="molecule type" value="Genomic_DNA"/>
</dbReference>
<keyword evidence="8" id="KW-1185">Reference proteome</keyword>
<dbReference type="InterPro" id="IPR041586">
    <property type="entry name" value="PsrA_TetR_C"/>
</dbReference>
<evidence type="ECO:0000313" key="7">
    <source>
        <dbReference type="EMBL" id="MBV4397861.1"/>
    </source>
</evidence>
<dbReference type="RefSeq" id="WP_217735371.1">
    <property type="nucleotide sequence ID" value="NZ_JAHSPR010000009.1"/>
</dbReference>
<dbReference type="InterPro" id="IPR050109">
    <property type="entry name" value="HTH-type_TetR-like_transc_reg"/>
</dbReference>
<name>A0ABS6NQF8_9BURK</name>
<evidence type="ECO:0000256" key="2">
    <source>
        <dbReference type="ARBA" id="ARBA00023015"/>
    </source>
</evidence>
<dbReference type="Pfam" id="PF17939">
    <property type="entry name" value="TetR_C_30"/>
    <property type="match status" value="1"/>
</dbReference>
<dbReference type="PANTHER" id="PTHR30055">
    <property type="entry name" value="HTH-TYPE TRANSCRIPTIONAL REGULATOR RUTR"/>
    <property type="match status" value="1"/>
</dbReference>
<evidence type="ECO:0000256" key="4">
    <source>
        <dbReference type="ARBA" id="ARBA00023163"/>
    </source>
</evidence>
<evidence type="ECO:0000256" key="5">
    <source>
        <dbReference type="PROSITE-ProRule" id="PRU00335"/>
    </source>
</evidence>
<feature type="domain" description="HTH tetR-type" evidence="6">
    <location>
        <begin position="14"/>
        <end position="74"/>
    </location>
</feature>
<dbReference type="PANTHER" id="PTHR30055:SF234">
    <property type="entry name" value="HTH-TYPE TRANSCRIPTIONAL REGULATOR BETI"/>
    <property type="match status" value="1"/>
</dbReference>
<dbReference type="PROSITE" id="PS50977">
    <property type="entry name" value="HTH_TETR_2"/>
    <property type="match status" value="1"/>
</dbReference>